<dbReference type="GeneID" id="111434097"/>
<evidence type="ECO:0000256" key="1">
    <source>
        <dbReference type="SAM" id="SignalP"/>
    </source>
</evidence>
<dbReference type="SMART" id="SM01045">
    <property type="entry name" value="BURP"/>
    <property type="match status" value="1"/>
</dbReference>
<evidence type="ECO:0000313" key="4">
    <source>
        <dbReference type="RefSeq" id="XP_022927168.1"/>
    </source>
</evidence>
<dbReference type="AlphaFoldDB" id="A0A6J1EK95"/>
<reference evidence="4" key="1">
    <citation type="submission" date="2025-08" db="UniProtKB">
        <authorList>
            <consortium name="RefSeq"/>
        </authorList>
    </citation>
    <scope>IDENTIFICATION</scope>
    <source>
        <tissue evidence="4">Young leaves</tissue>
    </source>
</reference>
<gene>
    <name evidence="4" type="primary">LOC111434097</name>
</gene>
<accession>A0A6J1EK95</accession>
<dbReference type="InterPro" id="IPR044816">
    <property type="entry name" value="BURP"/>
</dbReference>
<organism evidence="3 4">
    <name type="scientific">Cucurbita moschata</name>
    <name type="common">Winter crookneck squash</name>
    <name type="synonym">Cucurbita pepo var. moschata</name>
    <dbReference type="NCBI Taxonomy" id="3662"/>
    <lineage>
        <taxon>Eukaryota</taxon>
        <taxon>Viridiplantae</taxon>
        <taxon>Streptophyta</taxon>
        <taxon>Embryophyta</taxon>
        <taxon>Tracheophyta</taxon>
        <taxon>Spermatophyta</taxon>
        <taxon>Magnoliopsida</taxon>
        <taxon>eudicotyledons</taxon>
        <taxon>Gunneridae</taxon>
        <taxon>Pentapetalae</taxon>
        <taxon>rosids</taxon>
        <taxon>fabids</taxon>
        <taxon>Cucurbitales</taxon>
        <taxon>Cucurbitaceae</taxon>
        <taxon>Cucurbiteae</taxon>
        <taxon>Cucurbita</taxon>
    </lineage>
</organism>
<feature type="chain" id="PRO_5027024274" evidence="1">
    <location>
        <begin position="25"/>
        <end position="311"/>
    </location>
</feature>
<proteinExistence type="predicted"/>
<dbReference type="PANTHER" id="PTHR31236:SF41">
    <property type="entry name" value="BURP DOMAIN PROTEIN USPL1"/>
    <property type="match status" value="1"/>
</dbReference>
<dbReference type="Proteomes" id="UP000504609">
    <property type="component" value="Unplaced"/>
</dbReference>
<feature type="signal peptide" evidence="1">
    <location>
        <begin position="1"/>
        <end position="24"/>
    </location>
</feature>
<keyword evidence="1" id="KW-0732">Signal</keyword>
<evidence type="ECO:0000313" key="3">
    <source>
        <dbReference type="Proteomes" id="UP000504609"/>
    </source>
</evidence>
<keyword evidence="3" id="KW-1185">Reference proteome</keyword>
<dbReference type="RefSeq" id="XP_022927168.1">
    <property type="nucleotide sequence ID" value="XM_023071400.1"/>
</dbReference>
<dbReference type="KEGG" id="cmos:111434097"/>
<evidence type="ECO:0000259" key="2">
    <source>
        <dbReference type="PROSITE" id="PS51277"/>
    </source>
</evidence>
<dbReference type="InterPro" id="IPR004873">
    <property type="entry name" value="BURP_dom"/>
</dbReference>
<protein>
    <submittedName>
        <fullName evidence="4">BURP domain protein USPL1-like isoform X1</fullName>
    </submittedName>
</protein>
<sequence length="311" mass="35304">MGGTTMTSCFLLLPLLLLVMFGEARQTFSEIEEKNKQIELNDHIEATFKPKPIIKMVTKMANDHNSHDTHSSSSHMDHINPLLIVFFTINDLKQGKKLPIYFPKRDPSKSPPLLPKEQADPIPFSLKKLPQILSYFSYPSNSPQAQAVKETLEQCELKPIKGETKFCATSMESMVNFVRTAFGPKTHYEVLTTSHLTKSNVHLQNYTFIEAPKEIAAPRLVACHTMPYAYAVYYCHYQEGDNNVLKIQLEGENGDRVEALAICHMDTSQWSPSHPSFQVLKIQPGTIPVCHFFPADDFVWIPVPTSNFELY</sequence>
<dbReference type="Pfam" id="PF03181">
    <property type="entry name" value="BURP"/>
    <property type="match status" value="1"/>
</dbReference>
<dbReference type="PROSITE" id="PS51277">
    <property type="entry name" value="BURP"/>
    <property type="match status" value="1"/>
</dbReference>
<name>A0A6J1EK95_CUCMO</name>
<feature type="domain" description="BURP" evidence="2">
    <location>
        <begin position="86"/>
        <end position="303"/>
    </location>
</feature>
<dbReference type="PANTHER" id="PTHR31236">
    <property type="entry name" value="BURP DOMAIN PROTEIN USPL1-LIKE"/>
    <property type="match status" value="1"/>
</dbReference>